<accession>A0A9E6ZPF6</accession>
<feature type="signal peptide" evidence="1">
    <location>
        <begin position="1"/>
        <end position="23"/>
    </location>
</feature>
<proteinExistence type="predicted"/>
<keyword evidence="1" id="KW-0732">Signal</keyword>
<organism evidence="2 3">
    <name type="scientific">Abyssalbus ytuae</name>
    <dbReference type="NCBI Taxonomy" id="2926907"/>
    <lineage>
        <taxon>Bacteria</taxon>
        <taxon>Pseudomonadati</taxon>
        <taxon>Bacteroidota</taxon>
        <taxon>Flavobacteriia</taxon>
        <taxon>Flavobacteriales</taxon>
        <taxon>Flavobacteriaceae</taxon>
        <taxon>Abyssalbus</taxon>
    </lineage>
</organism>
<dbReference type="KEGG" id="fbm:MQE35_04055"/>
<evidence type="ECO:0000313" key="3">
    <source>
        <dbReference type="Proteomes" id="UP000831290"/>
    </source>
</evidence>
<dbReference type="AlphaFoldDB" id="A0A9E6ZPF6"/>
<name>A0A9E6ZPF6_9FLAO</name>
<protein>
    <submittedName>
        <fullName evidence="2">DUF1735 domain-containing protein</fullName>
    </submittedName>
</protein>
<dbReference type="PROSITE" id="PS51257">
    <property type="entry name" value="PROKAR_LIPOPROTEIN"/>
    <property type="match status" value="1"/>
</dbReference>
<reference evidence="2" key="1">
    <citation type="submission" date="2022-03" db="EMBL/GenBank/DDBJ databases">
        <title>Description of Abyssus ytuae gen. nov., sp. nov., a novel member of the family Flavobacteriaceae isolated from the sediment of Mariana Trench.</title>
        <authorList>
            <person name="Zhang J."/>
            <person name="Xu X."/>
        </authorList>
    </citation>
    <scope>NUCLEOTIDE SEQUENCE</scope>
    <source>
        <strain evidence="2">MT3330</strain>
    </source>
</reference>
<dbReference type="Proteomes" id="UP000831290">
    <property type="component" value="Chromosome"/>
</dbReference>
<gene>
    <name evidence="2" type="ORF">MQE35_04055</name>
</gene>
<keyword evidence="3" id="KW-1185">Reference proteome</keyword>
<evidence type="ECO:0000256" key="1">
    <source>
        <dbReference type="SAM" id="SignalP"/>
    </source>
</evidence>
<feature type="chain" id="PRO_5039294211" evidence="1">
    <location>
        <begin position="24"/>
        <end position="279"/>
    </location>
</feature>
<sequence>MKIDIFKYLKPIFLLFVSTAVLSSCLLDDDETDFGTGPDFITFARTEVTAPFETDGEAKTYNLTIDLRGPGRETFKGDITVNIEIDNNKTTAVDGVNYSLPTTSVVLNEENEYSTTIPVTIFTAGIQAPEEKVLAFNITTISSDSNKLVISDTGKTSVVNISYICFADLNGTYIMTNSVCDPQVSGITITKNEEGGWDLSTADGGLLQYCTSNSGLVNSGSIIIVCGEVLASDDLSFCGNYGIGCITGGTWDENSGTLTLQHNDALFGYGDYTSTYIKQ</sequence>
<dbReference type="EMBL" id="CP094358">
    <property type="protein sequence ID" value="UOB18469.1"/>
    <property type="molecule type" value="Genomic_DNA"/>
</dbReference>
<evidence type="ECO:0000313" key="2">
    <source>
        <dbReference type="EMBL" id="UOB18469.1"/>
    </source>
</evidence>
<dbReference type="RefSeq" id="WP_255844705.1">
    <property type="nucleotide sequence ID" value="NZ_CP094358.1"/>
</dbReference>